<accession>A0ABW3SYK4</accession>
<dbReference type="Pfam" id="PF08348">
    <property type="entry name" value="PAS_6"/>
    <property type="match status" value="1"/>
</dbReference>
<proteinExistence type="predicted"/>
<dbReference type="InterPro" id="IPR013559">
    <property type="entry name" value="YheO"/>
</dbReference>
<protein>
    <submittedName>
        <fullName evidence="3">Transcriptional regulator</fullName>
    </submittedName>
</protein>
<dbReference type="PANTHER" id="PTHR35568">
    <property type="entry name" value="TRANSCRIPTIONAL REGULATOR DAUR"/>
    <property type="match status" value="1"/>
</dbReference>
<dbReference type="RefSeq" id="WP_377351999.1">
    <property type="nucleotide sequence ID" value="NZ_JBHTLQ010000001.1"/>
</dbReference>
<organism evidence="3 4">
    <name type="scientific">Phenylobacterium conjunctum</name>
    <dbReference type="NCBI Taxonomy" id="1298959"/>
    <lineage>
        <taxon>Bacteria</taxon>
        <taxon>Pseudomonadati</taxon>
        <taxon>Pseudomonadota</taxon>
        <taxon>Alphaproteobacteria</taxon>
        <taxon>Caulobacterales</taxon>
        <taxon>Caulobacteraceae</taxon>
        <taxon>Phenylobacterium</taxon>
    </lineage>
</organism>
<keyword evidence="4" id="KW-1185">Reference proteome</keyword>
<dbReference type="PANTHER" id="PTHR35568:SF1">
    <property type="entry name" value="TRANSCRIPTIONAL REGULATOR DAUR"/>
    <property type="match status" value="1"/>
</dbReference>
<name>A0ABW3SYK4_9CAUL</name>
<feature type="domain" description="Transcriptional regulator DauR-like HTH" evidence="2">
    <location>
        <begin position="146"/>
        <end position="206"/>
    </location>
</feature>
<evidence type="ECO:0000313" key="4">
    <source>
        <dbReference type="Proteomes" id="UP001597216"/>
    </source>
</evidence>
<feature type="domain" description="YheO-like" evidence="1">
    <location>
        <begin position="14"/>
        <end position="118"/>
    </location>
</feature>
<reference evidence="4" key="1">
    <citation type="journal article" date="2019" name="Int. J. Syst. Evol. Microbiol.">
        <title>The Global Catalogue of Microorganisms (GCM) 10K type strain sequencing project: providing services to taxonomists for standard genome sequencing and annotation.</title>
        <authorList>
            <consortium name="The Broad Institute Genomics Platform"/>
            <consortium name="The Broad Institute Genome Sequencing Center for Infectious Disease"/>
            <person name="Wu L."/>
            <person name="Ma J."/>
        </authorList>
    </citation>
    <scope>NUCLEOTIDE SEQUENCE [LARGE SCALE GENOMIC DNA]</scope>
    <source>
        <strain evidence="4">CCUG 55074</strain>
    </source>
</reference>
<comment type="caution">
    <text evidence="3">The sequence shown here is derived from an EMBL/GenBank/DDBJ whole genome shotgun (WGS) entry which is preliminary data.</text>
</comment>
<sequence>MTPPDDFQTHTPGLTPFFAVADGLAALHAPHVEAVVHDLATGCVAHIANPMSQRGPGDPSLLEGFAWDESSRVIGPYEKINWDGRRMKCVSIVLRDGAGAPLGLLCLNTDVSGLDAVRRALDAFLAPAAPQGEVASLFVADWHESVNRLVAAWTAERGLVLDRLDRAQRRALIAELQRRGAFEARRAPAYVARLLGVSRATLYGELAALRAEAGEA</sequence>
<dbReference type="Proteomes" id="UP001597216">
    <property type="component" value="Unassembled WGS sequence"/>
</dbReference>
<dbReference type="EMBL" id="JBHTLQ010000001">
    <property type="protein sequence ID" value="MFD1189072.1"/>
    <property type="molecule type" value="Genomic_DNA"/>
</dbReference>
<evidence type="ECO:0000259" key="2">
    <source>
        <dbReference type="Pfam" id="PF13309"/>
    </source>
</evidence>
<gene>
    <name evidence="3" type="ORF">ACFQ27_00645</name>
</gene>
<dbReference type="InterPro" id="IPR039446">
    <property type="entry name" value="DauR-like"/>
</dbReference>
<dbReference type="InterPro" id="IPR039445">
    <property type="entry name" value="DauR-like_HTH"/>
</dbReference>
<evidence type="ECO:0000259" key="1">
    <source>
        <dbReference type="Pfam" id="PF08348"/>
    </source>
</evidence>
<evidence type="ECO:0000313" key="3">
    <source>
        <dbReference type="EMBL" id="MFD1189072.1"/>
    </source>
</evidence>
<dbReference type="Pfam" id="PF13309">
    <property type="entry name" value="HTH_22"/>
    <property type="match status" value="1"/>
</dbReference>